<comment type="caution">
    <text evidence="2">The sequence shown here is derived from an EMBL/GenBank/DDBJ whole genome shotgun (WGS) entry which is preliminary data.</text>
</comment>
<dbReference type="GO" id="GO:0004519">
    <property type="term" value="F:endonuclease activity"/>
    <property type="evidence" value="ECO:0007669"/>
    <property type="project" value="InterPro"/>
</dbReference>
<dbReference type="GO" id="GO:0009307">
    <property type="term" value="P:DNA restriction-modification system"/>
    <property type="evidence" value="ECO:0007669"/>
    <property type="project" value="InterPro"/>
</dbReference>
<dbReference type="InterPro" id="IPR011856">
    <property type="entry name" value="tRNA_endonuc-like_dom_sf"/>
</dbReference>
<reference evidence="2" key="2">
    <citation type="submission" date="2012-10" db="EMBL/GenBank/DDBJ databases">
        <title>Improved high-quality draft of Thermaerobacter subterraneus C21, DSM 13965.</title>
        <authorList>
            <consortium name="DOE Joint Genome Institute"/>
            <person name="Eisen J."/>
            <person name="Huntemann M."/>
            <person name="Wei C.-L."/>
            <person name="Han J."/>
            <person name="Detter J.C."/>
            <person name="Han C."/>
            <person name="Tapia R."/>
            <person name="Chen A."/>
            <person name="Kyrpides N."/>
            <person name="Mavromatis K."/>
            <person name="Markowitz V."/>
            <person name="Szeto E."/>
            <person name="Ivanova N."/>
            <person name="Mikhailova N."/>
            <person name="Ovchinnikova G."/>
            <person name="Pagani I."/>
            <person name="Pati A."/>
            <person name="Goodwin L."/>
            <person name="Nordberg H.P."/>
            <person name="Cantor M.N."/>
            <person name="Hua S.X."/>
            <person name="Woyke T."/>
            <person name="Eisen J."/>
            <person name="Klenk H.-P."/>
        </authorList>
    </citation>
    <scope>NUCLEOTIDE SEQUENCE [LARGE SCALE GENOMIC DNA]</scope>
    <source>
        <strain evidence="2">DSM 13965</strain>
    </source>
</reference>
<dbReference type="InterPro" id="IPR007560">
    <property type="entry name" value="Restrct_endonuc_IV_Mrr"/>
</dbReference>
<name>K6PZR8_9FIRM</name>
<evidence type="ECO:0000313" key="2">
    <source>
        <dbReference type="EMBL" id="EKP94089.1"/>
    </source>
</evidence>
<dbReference type="HOGENOM" id="CLU_885512_0_0_9"/>
<protein>
    <recommendedName>
        <fullName evidence="1">Restriction endonuclease type IV Mrr domain-containing protein</fullName>
    </recommendedName>
</protein>
<keyword evidence="3" id="KW-1185">Reference proteome</keyword>
<dbReference type="AlphaFoldDB" id="K6PZR8"/>
<dbReference type="GO" id="GO:0003677">
    <property type="term" value="F:DNA binding"/>
    <property type="evidence" value="ECO:0007669"/>
    <property type="project" value="InterPro"/>
</dbReference>
<dbReference type="Proteomes" id="UP000005710">
    <property type="component" value="Unassembled WGS sequence"/>
</dbReference>
<sequence length="337" mass="38831">MNEYQSQYTIYAVKPKQPWEDGASYWLPLLYSELQEGRARFGWGYGPTSDIRVIKKKIQDNGFDNLTSDERGVWSRAGFLLDVRPGDYFVYINMPEWGQCTVVQIDGEYDYDDEPWDPDREDDFRHRLPCHFVAQFGRNDEIVPPILSQRLKLQGARYRIGLHREFEELLRRLAAGEKGTNPNDAIRNIVGRSLHAISEEIYRHFPRKNLEEFVAQLLKSQPNIREVRKGPDRNGADLEVDIEVPIGPVSLTLCCAVQVKAYTGTMDYTRAIRDIEKALTSDSRYDCGLIVTTASEYTQQFEQALNELRERCKKPVEVLLGSDLAYTLVSDYVNSTK</sequence>
<dbReference type="OrthoDB" id="7057984at2"/>
<evidence type="ECO:0000259" key="1">
    <source>
        <dbReference type="Pfam" id="PF04471"/>
    </source>
</evidence>
<dbReference type="EMBL" id="AENY02000003">
    <property type="protein sequence ID" value="EKP94089.1"/>
    <property type="molecule type" value="Genomic_DNA"/>
</dbReference>
<dbReference type="eggNOG" id="ENOG5030131">
    <property type="taxonomic scope" value="Bacteria"/>
</dbReference>
<proteinExistence type="predicted"/>
<dbReference type="Gene3D" id="3.40.1350.10">
    <property type="match status" value="1"/>
</dbReference>
<organism evidence="2 3">
    <name type="scientific">Thermaerobacter subterraneus DSM 13965</name>
    <dbReference type="NCBI Taxonomy" id="867903"/>
    <lineage>
        <taxon>Bacteria</taxon>
        <taxon>Bacillati</taxon>
        <taxon>Bacillota</taxon>
        <taxon>Clostridia</taxon>
        <taxon>Eubacteriales</taxon>
        <taxon>Clostridiales Family XVII. Incertae Sedis</taxon>
        <taxon>Thermaerobacter</taxon>
    </lineage>
</organism>
<gene>
    <name evidence="2" type="ORF">ThesuDRAFT_01814</name>
</gene>
<evidence type="ECO:0000313" key="3">
    <source>
        <dbReference type="Proteomes" id="UP000005710"/>
    </source>
</evidence>
<feature type="domain" description="Restriction endonuclease type IV Mrr" evidence="1">
    <location>
        <begin position="207"/>
        <end position="325"/>
    </location>
</feature>
<dbReference type="RefSeq" id="WP_006904091.1">
    <property type="nucleotide sequence ID" value="NZ_JH976535.1"/>
</dbReference>
<reference evidence="2" key="1">
    <citation type="submission" date="2010-10" db="EMBL/GenBank/DDBJ databases">
        <authorList>
            <consortium name="US DOE Joint Genome Institute (JGI-PGF)"/>
            <person name="Lucas S."/>
            <person name="Copeland A."/>
            <person name="Lapidus A."/>
            <person name="Bruce D."/>
            <person name="Goodwin L."/>
            <person name="Pitluck S."/>
            <person name="Kyrpides N."/>
            <person name="Mavromatis K."/>
            <person name="Detter J.C."/>
            <person name="Han C."/>
            <person name="Land M."/>
            <person name="Hauser L."/>
            <person name="Markowitz V."/>
            <person name="Cheng J.-F."/>
            <person name="Hugenholtz P."/>
            <person name="Woyke T."/>
            <person name="Wu D."/>
            <person name="Pukall R."/>
            <person name="Wahrenburg C."/>
            <person name="Brambilla E."/>
            <person name="Klenk H.-P."/>
            <person name="Eisen J.A."/>
        </authorList>
    </citation>
    <scope>NUCLEOTIDE SEQUENCE [LARGE SCALE GENOMIC DNA]</scope>
    <source>
        <strain evidence="2">DSM 13965</strain>
    </source>
</reference>
<accession>K6PZR8</accession>
<dbReference type="Pfam" id="PF04471">
    <property type="entry name" value="Mrr_cat"/>
    <property type="match status" value="1"/>
</dbReference>